<reference evidence="3" key="2">
    <citation type="submission" date="2025-09" db="UniProtKB">
        <authorList>
            <consortium name="Ensembl"/>
        </authorList>
    </citation>
    <scope>IDENTIFICATION</scope>
</reference>
<dbReference type="PANTHER" id="PTHR31878:SF0">
    <property type="entry name" value="CHEMOKINE-LIKE PROTEIN TAFA-5"/>
    <property type="match status" value="1"/>
</dbReference>
<comment type="similarity">
    <text evidence="1">Belongs to the TAFA family.</text>
</comment>
<protein>
    <recommendedName>
        <fullName evidence="5">Protein FAM19A5</fullName>
    </recommendedName>
</protein>
<proteinExistence type="inferred from homology"/>
<evidence type="ECO:0000313" key="4">
    <source>
        <dbReference type="Proteomes" id="UP000694416"/>
    </source>
</evidence>
<dbReference type="GO" id="GO:0007186">
    <property type="term" value="P:G protein-coupled receptor signaling pathway"/>
    <property type="evidence" value="ECO:0007669"/>
    <property type="project" value="TreeGrafter"/>
</dbReference>
<evidence type="ECO:0000256" key="1">
    <source>
        <dbReference type="ARBA" id="ARBA00006101"/>
    </source>
</evidence>
<dbReference type="Proteomes" id="UP000694416">
    <property type="component" value="Unplaced"/>
</dbReference>
<evidence type="ECO:0008006" key="5">
    <source>
        <dbReference type="Google" id="ProtNLM"/>
    </source>
</evidence>
<dbReference type="InterPro" id="IPR020350">
    <property type="entry name" value="Chemokine-like_TAFA"/>
</dbReference>
<sequence length="78" mass="8332">EGLPSQCQDPGPLGNTLVIHESSTLTASLFSPAARIIKTKQWCDMLPCLEGEGCDLLINRSGWTCTQPGGRIKTTTVS</sequence>
<dbReference type="Ensembl" id="ENSPTET00000036070.1">
    <property type="protein sequence ID" value="ENSPTEP00000025494.1"/>
    <property type="gene ID" value="ENSPTEG00000025778.1"/>
</dbReference>
<organism evidence="3 4">
    <name type="scientific">Piliocolobus tephrosceles</name>
    <name type="common">Ugandan red Colobus</name>
    <dbReference type="NCBI Taxonomy" id="591936"/>
    <lineage>
        <taxon>Eukaryota</taxon>
        <taxon>Metazoa</taxon>
        <taxon>Chordata</taxon>
        <taxon>Craniata</taxon>
        <taxon>Vertebrata</taxon>
        <taxon>Euteleostomi</taxon>
        <taxon>Mammalia</taxon>
        <taxon>Eutheria</taxon>
        <taxon>Euarchontoglires</taxon>
        <taxon>Primates</taxon>
        <taxon>Haplorrhini</taxon>
        <taxon>Catarrhini</taxon>
        <taxon>Cercopithecidae</taxon>
        <taxon>Colobinae</taxon>
        <taxon>Piliocolobus</taxon>
    </lineage>
</organism>
<evidence type="ECO:0000313" key="3">
    <source>
        <dbReference type="Ensembl" id="ENSPTEP00000025494.1"/>
    </source>
</evidence>
<keyword evidence="4" id="KW-1185">Reference proteome</keyword>
<accession>A0A8C9HWP2</accession>
<dbReference type="InterPro" id="IPR040329">
    <property type="entry name" value="TAFA-5"/>
</dbReference>
<evidence type="ECO:0000256" key="2">
    <source>
        <dbReference type="ARBA" id="ARBA00022729"/>
    </source>
</evidence>
<dbReference type="GO" id="GO:0005615">
    <property type="term" value="C:extracellular space"/>
    <property type="evidence" value="ECO:0007669"/>
    <property type="project" value="TreeGrafter"/>
</dbReference>
<dbReference type="Pfam" id="PF12020">
    <property type="entry name" value="TAFA"/>
    <property type="match status" value="1"/>
</dbReference>
<dbReference type="PANTHER" id="PTHR31878">
    <property type="entry name" value="CHEMOKINE-LIKE PROTEIN TAFA-5-RELATED"/>
    <property type="match status" value="1"/>
</dbReference>
<keyword evidence="2" id="KW-0732">Signal</keyword>
<dbReference type="GO" id="GO:0001664">
    <property type="term" value="F:G protein-coupled receptor binding"/>
    <property type="evidence" value="ECO:0007669"/>
    <property type="project" value="TreeGrafter"/>
</dbReference>
<name>A0A8C9HWP2_9PRIM</name>
<dbReference type="GO" id="GO:0048018">
    <property type="term" value="F:receptor ligand activity"/>
    <property type="evidence" value="ECO:0007669"/>
    <property type="project" value="TreeGrafter"/>
</dbReference>
<reference evidence="3" key="1">
    <citation type="submission" date="2025-08" db="UniProtKB">
        <authorList>
            <consortium name="Ensembl"/>
        </authorList>
    </citation>
    <scope>IDENTIFICATION</scope>
</reference>
<dbReference type="AlphaFoldDB" id="A0A8C9HWP2"/>